<dbReference type="InterPro" id="IPR001173">
    <property type="entry name" value="Glyco_trans_2-like"/>
</dbReference>
<dbReference type="EMBL" id="FONA01000018">
    <property type="protein sequence ID" value="SFE77439.1"/>
    <property type="molecule type" value="Genomic_DNA"/>
</dbReference>
<keyword evidence="1" id="KW-0472">Membrane</keyword>
<evidence type="ECO:0000259" key="2">
    <source>
        <dbReference type="Pfam" id="PF00535"/>
    </source>
</evidence>
<dbReference type="InterPro" id="IPR029044">
    <property type="entry name" value="Nucleotide-diphossugar_trans"/>
</dbReference>
<keyword evidence="1" id="KW-0812">Transmembrane</keyword>
<dbReference type="Gene3D" id="3.90.550.10">
    <property type="entry name" value="Spore Coat Polysaccharide Biosynthesis Protein SpsA, Chain A"/>
    <property type="match status" value="1"/>
</dbReference>
<sequence>MPFISFIIPVYNRPQEVDELLDSFSRQTVKDFEIIVVEDGSTLSSQDIVDEWSGSLTVRYIFQPNAGPGPARNTGASEAVGEWLIFLDSDCLLPPDYTEKVISELKSADFDCFGGPDRPHEGFNATQKAIGHTMSSFLTTGGIRGGKEKVDKFYPRSFNLGVRNSVFHAINGFTNMRFGEDIDFSMRLLEAGYKTALLQDVWIWHKRRTNFRSFFKQVFNSGIARINLEARHPGTTKLVHLLPSCFSIGYPIIFIFALFFPVLFFLLLLPPIIVFIDALVALRQLKSAILAIPAFFTQMYGYGTGFIYAWIKRNIFKEKEFNAFEESFYK</sequence>
<evidence type="ECO:0000256" key="1">
    <source>
        <dbReference type="SAM" id="Phobius"/>
    </source>
</evidence>
<dbReference type="OrthoDB" id="9813550at2"/>
<keyword evidence="3" id="KW-0808">Transferase</keyword>
<dbReference type="eggNOG" id="COG1216">
    <property type="taxonomic scope" value="Bacteria"/>
</dbReference>
<dbReference type="GO" id="GO:0016758">
    <property type="term" value="F:hexosyltransferase activity"/>
    <property type="evidence" value="ECO:0007669"/>
    <property type="project" value="UniProtKB-ARBA"/>
</dbReference>
<evidence type="ECO:0000313" key="3">
    <source>
        <dbReference type="EMBL" id="SFE77439.1"/>
    </source>
</evidence>
<keyword evidence="4" id="KW-1185">Reference proteome</keyword>
<feature type="transmembrane region" description="Helical" evidence="1">
    <location>
        <begin position="288"/>
        <end position="311"/>
    </location>
</feature>
<proteinExistence type="predicted"/>
<dbReference type="PANTHER" id="PTHR22916:SF64">
    <property type="entry name" value="TRANSFERASE, PUTATIVE-RELATED"/>
    <property type="match status" value="1"/>
</dbReference>
<dbReference type="STRING" id="385682.SAMN05444380_11845"/>
<dbReference type="InParanoid" id="A0A1I2DAC4"/>
<dbReference type="Pfam" id="PF00535">
    <property type="entry name" value="Glycos_transf_2"/>
    <property type="match status" value="1"/>
</dbReference>
<feature type="domain" description="Glycosyltransferase 2-like" evidence="2">
    <location>
        <begin position="5"/>
        <end position="115"/>
    </location>
</feature>
<dbReference type="Proteomes" id="UP000181976">
    <property type="component" value="Unassembled WGS sequence"/>
</dbReference>
<dbReference type="SUPFAM" id="SSF53448">
    <property type="entry name" value="Nucleotide-diphospho-sugar transferases"/>
    <property type="match status" value="1"/>
</dbReference>
<feature type="transmembrane region" description="Helical" evidence="1">
    <location>
        <begin position="248"/>
        <end position="276"/>
    </location>
</feature>
<dbReference type="AlphaFoldDB" id="A0A1I2DAC4"/>
<dbReference type="PANTHER" id="PTHR22916">
    <property type="entry name" value="GLYCOSYLTRANSFERASE"/>
    <property type="match status" value="1"/>
</dbReference>
<keyword evidence="1" id="KW-1133">Transmembrane helix</keyword>
<name>A0A1I2DAC4_9BACT</name>
<protein>
    <submittedName>
        <fullName evidence="3">Glycosyltransferase, GT2 family</fullName>
    </submittedName>
</protein>
<dbReference type="RefSeq" id="WP_010526095.1">
    <property type="nucleotide sequence ID" value="NZ_AFSL01000003.1"/>
</dbReference>
<gene>
    <name evidence="3" type="ORF">SAMN05444380_11845</name>
</gene>
<reference evidence="3 4" key="1">
    <citation type="submission" date="2016-10" db="EMBL/GenBank/DDBJ databases">
        <authorList>
            <person name="de Groot N.N."/>
        </authorList>
    </citation>
    <scope>NUCLEOTIDE SEQUENCE [LARGE SCALE GENOMIC DNA]</scope>
    <source>
        <strain evidence="3 4">DSM 19012</strain>
    </source>
</reference>
<organism evidence="3 4">
    <name type="scientific">Thermophagus xiamenensis</name>
    <dbReference type="NCBI Taxonomy" id="385682"/>
    <lineage>
        <taxon>Bacteria</taxon>
        <taxon>Pseudomonadati</taxon>
        <taxon>Bacteroidota</taxon>
        <taxon>Bacteroidia</taxon>
        <taxon>Marinilabiliales</taxon>
        <taxon>Marinilabiliaceae</taxon>
        <taxon>Thermophagus</taxon>
    </lineage>
</organism>
<accession>A0A1I2DAC4</accession>
<evidence type="ECO:0000313" key="4">
    <source>
        <dbReference type="Proteomes" id="UP000181976"/>
    </source>
</evidence>